<evidence type="ECO:0000313" key="7">
    <source>
        <dbReference type="EMBL" id="KAI9254478.1"/>
    </source>
</evidence>
<dbReference type="AlphaFoldDB" id="A0AAD5JUE9"/>
<feature type="transmembrane region" description="Helical" evidence="6">
    <location>
        <begin position="177"/>
        <end position="203"/>
    </location>
</feature>
<name>A0AAD5JUE9_9FUNG</name>
<dbReference type="InterPro" id="IPR008952">
    <property type="entry name" value="Tetraspanin_EC2_sf"/>
</dbReference>
<keyword evidence="2 6" id="KW-0812">Transmembrane</keyword>
<dbReference type="PANTHER" id="PTHR19282">
    <property type="entry name" value="TETRASPANIN"/>
    <property type="match status" value="1"/>
</dbReference>
<gene>
    <name evidence="7" type="ORF">BDA99DRAFT_158601</name>
</gene>
<accession>A0AAD5JUE9</accession>
<organism evidence="7 8">
    <name type="scientific">Phascolomyces articulosus</name>
    <dbReference type="NCBI Taxonomy" id="60185"/>
    <lineage>
        <taxon>Eukaryota</taxon>
        <taxon>Fungi</taxon>
        <taxon>Fungi incertae sedis</taxon>
        <taxon>Mucoromycota</taxon>
        <taxon>Mucoromycotina</taxon>
        <taxon>Mucoromycetes</taxon>
        <taxon>Mucorales</taxon>
        <taxon>Lichtheimiaceae</taxon>
        <taxon>Phascolomyces</taxon>
    </lineage>
</organism>
<proteinExistence type="predicted"/>
<evidence type="ECO:0000256" key="1">
    <source>
        <dbReference type="ARBA" id="ARBA00004141"/>
    </source>
</evidence>
<comment type="subcellular location">
    <subcellularLocation>
        <location evidence="1">Membrane</location>
        <topology evidence="1">Multi-pass membrane protein</topology>
    </subcellularLocation>
</comment>
<dbReference type="Pfam" id="PF00335">
    <property type="entry name" value="Tetraspanin"/>
    <property type="match status" value="1"/>
</dbReference>
<dbReference type="EMBL" id="JAIXMP010000024">
    <property type="protein sequence ID" value="KAI9254478.1"/>
    <property type="molecule type" value="Genomic_DNA"/>
</dbReference>
<evidence type="ECO:0000256" key="4">
    <source>
        <dbReference type="ARBA" id="ARBA00023136"/>
    </source>
</evidence>
<keyword evidence="8" id="KW-1185">Reference proteome</keyword>
<evidence type="ECO:0000313" key="8">
    <source>
        <dbReference type="Proteomes" id="UP001209540"/>
    </source>
</evidence>
<feature type="transmembrane region" description="Helical" evidence="6">
    <location>
        <begin position="16"/>
        <end position="39"/>
    </location>
</feature>
<feature type="transmembrane region" description="Helical" evidence="6">
    <location>
        <begin position="84"/>
        <end position="104"/>
    </location>
</feature>
<dbReference type="SUPFAM" id="SSF48652">
    <property type="entry name" value="Tetraspanin"/>
    <property type="match status" value="1"/>
</dbReference>
<feature type="compositionally biased region" description="Low complexity" evidence="5">
    <location>
        <begin position="238"/>
        <end position="250"/>
    </location>
</feature>
<evidence type="ECO:0000256" key="5">
    <source>
        <dbReference type="SAM" id="MobiDB-lite"/>
    </source>
</evidence>
<dbReference type="GO" id="GO:0016020">
    <property type="term" value="C:membrane"/>
    <property type="evidence" value="ECO:0007669"/>
    <property type="project" value="UniProtKB-SubCell"/>
</dbReference>
<sequence>MEERFVSRRTRGLREAVAVFHLFLMVAGLAILSLVYYIGAYTINSTFSRTLSIALLAIGGAITIVSFIAYFGAHIEHAGFLKTYSSTTALVLILEIVLVALVYAHRKELDEYGSKAWDFFQENDTPLLRGIEDSLSCCGYNSSSDRLVPSDTCSKLGSDIIGCKEAVITTFNVWRDWILAIILIIIGLELTALLTSVVLTVMVERDSEEEQAYMTLLSAQGNSHLGWFDHGNTSSGGSLASGSGSNNISNNGGGNGSGSPVFGRHPISSYSSNGSRSNFFYTPRPPSYHQQSPHQRVPRYGSTISTSSHK</sequence>
<evidence type="ECO:0000256" key="2">
    <source>
        <dbReference type="ARBA" id="ARBA00022692"/>
    </source>
</evidence>
<reference evidence="7" key="2">
    <citation type="submission" date="2023-02" db="EMBL/GenBank/DDBJ databases">
        <authorList>
            <consortium name="DOE Joint Genome Institute"/>
            <person name="Mondo S.J."/>
            <person name="Chang Y."/>
            <person name="Wang Y."/>
            <person name="Ahrendt S."/>
            <person name="Andreopoulos W."/>
            <person name="Barry K."/>
            <person name="Beard J."/>
            <person name="Benny G.L."/>
            <person name="Blankenship S."/>
            <person name="Bonito G."/>
            <person name="Cuomo C."/>
            <person name="Desiro A."/>
            <person name="Gervers K.A."/>
            <person name="Hundley H."/>
            <person name="Kuo A."/>
            <person name="LaButti K."/>
            <person name="Lang B.F."/>
            <person name="Lipzen A."/>
            <person name="O'Donnell K."/>
            <person name="Pangilinan J."/>
            <person name="Reynolds N."/>
            <person name="Sandor L."/>
            <person name="Smith M.W."/>
            <person name="Tsang A."/>
            <person name="Grigoriev I.V."/>
            <person name="Stajich J.E."/>
            <person name="Spatafora J.W."/>
        </authorList>
    </citation>
    <scope>NUCLEOTIDE SEQUENCE</scope>
    <source>
        <strain evidence="7">RSA 2281</strain>
    </source>
</reference>
<keyword evidence="3 6" id="KW-1133">Transmembrane helix</keyword>
<feature type="compositionally biased region" description="Low complexity" evidence="5">
    <location>
        <begin position="268"/>
        <end position="281"/>
    </location>
</feature>
<evidence type="ECO:0000256" key="3">
    <source>
        <dbReference type="ARBA" id="ARBA00022989"/>
    </source>
</evidence>
<evidence type="ECO:0000256" key="6">
    <source>
        <dbReference type="SAM" id="Phobius"/>
    </source>
</evidence>
<feature type="region of interest" description="Disordered" evidence="5">
    <location>
        <begin position="238"/>
        <end position="310"/>
    </location>
</feature>
<keyword evidence="4 6" id="KW-0472">Membrane</keyword>
<dbReference type="InterPro" id="IPR018499">
    <property type="entry name" value="Tetraspanin/Peripherin"/>
</dbReference>
<feature type="transmembrane region" description="Helical" evidence="6">
    <location>
        <begin position="51"/>
        <end position="72"/>
    </location>
</feature>
<reference evidence="7" key="1">
    <citation type="journal article" date="2022" name="IScience">
        <title>Evolution of zygomycete secretomes and the origins of terrestrial fungal ecologies.</title>
        <authorList>
            <person name="Chang Y."/>
            <person name="Wang Y."/>
            <person name="Mondo S."/>
            <person name="Ahrendt S."/>
            <person name="Andreopoulos W."/>
            <person name="Barry K."/>
            <person name="Beard J."/>
            <person name="Benny G.L."/>
            <person name="Blankenship S."/>
            <person name="Bonito G."/>
            <person name="Cuomo C."/>
            <person name="Desiro A."/>
            <person name="Gervers K.A."/>
            <person name="Hundley H."/>
            <person name="Kuo A."/>
            <person name="LaButti K."/>
            <person name="Lang B.F."/>
            <person name="Lipzen A."/>
            <person name="O'Donnell K."/>
            <person name="Pangilinan J."/>
            <person name="Reynolds N."/>
            <person name="Sandor L."/>
            <person name="Smith M.E."/>
            <person name="Tsang A."/>
            <person name="Grigoriev I.V."/>
            <person name="Stajich J.E."/>
            <person name="Spatafora J.W."/>
        </authorList>
    </citation>
    <scope>NUCLEOTIDE SEQUENCE</scope>
    <source>
        <strain evidence="7">RSA 2281</strain>
    </source>
</reference>
<dbReference type="Proteomes" id="UP001209540">
    <property type="component" value="Unassembled WGS sequence"/>
</dbReference>
<comment type="caution">
    <text evidence="7">The sequence shown here is derived from an EMBL/GenBank/DDBJ whole genome shotgun (WGS) entry which is preliminary data.</text>
</comment>
<protein>
    <submittedName>
        <fullName evidence="7">Tetraspanin family-domain-containing protein</fullName>
    </submittedName>
</protein>
<dbReference type="PRINTS" id="PR00259">
    <property type="entry name" value="TMFOUR"/>
</dbReference>